<dbReference type="FunFam" id="3.40.140.10:FF:000066">
    <property type="entry name" value="Chromosome 10, whole genome shotgun sequence"/>
    <property type="match status" value="1"/>
</dbReference>
<dbReference type="Proteomes" id="UP000094065">
    <property type="component" value="Unassembled WGS sequence"/>
</dbReference>
<gene>
    <name evidence="5" type="ORF">L202_06794</name>
</gene>
<dbReference type="PROSITE" id="PS00903">
    <property type="entry name" value="CYT_DCMP_DEAMINASES_1"/>
    <property type="match status" value="1"/>
</dbReference>
<keyword evidence="2" id="KW-0862">Zinc</keyword>
<dbReference type="CDD" id="cd01285">
    <property type="entry name" value="nucleoside_deaminase"/>
    <property type="match status" value="1"/>
</dbReference>
<dbReference type="PANTHER" id="PTHR11079:SF203">
    <property type="entry name" value="CMP_DCMP-TYPE DEAMINASE DOMAIN-CONTAINING PROTEIN"/>
    <property type="match status" value="1"/>
</dbReference>
<dbReference type="GO" id="GO:0052717">
    <property type="term" value="F:tRNA-specific adenosine-34 deaminase activity"/>
    <property type="evidence" value="ECO:0007669"/>
    <property type="project" value="TreeGrafter"/>
</dbReference>
<accession>A0A1E3HDF6</accession>
<proteinExistence type="predicted"/>
<evidence type="ECO:0000313" key="5">
    <source>
        <dbReference type="EMBL" id="ODN74383.1"/>
    </source>
</evidence>
<sequence length="264" mass="28877">MFLPSLLPLFALLPSFTPTRTLQLVSAYDTAIHPEFHQGLAINDVPAHRRLHWMRVANEAVYADGHPCPQAPFGSAVVNTTGDELVCVISNRVGVTGNPAMHGEISAITHCTDVLTKKGWTPQEILGSWKEFSLYTNGEPCPMCASAIRWAGFKEVIYGSSIRTIAEHGRNQIYIPSSEVWEKSYSLGHATLMLGNVLTNETDVFFAHQFNESAPCPVGCERQPVPGKRVQACTPVDNWEEVIAKAGVGLALGQSKVQGRHDEL</sequence>
<dbReference type="InterPro" id="IPR002125">
    <property type="entry name" value="CMP_dCMP_dom"/>
</dbReference>
<dbReference type="OrthoDB" id="408702at2759"/>
<keyword evidence="3" id="KW-0732">Signal</keyword>
<keyword evidence="1" id="KW-0479">Metal-binding</keyword>
<dbReference type="STRING" id="1295533.A0A1E3HDF6"/>
<dbReference type="GeneID" id="30158103"/>
<dbReference type="Gene3D" id="3.40.140.10">
    <property type="entry name" value="Cytidine Deaminase, domain 2"/>
    <property type="match status" value="1"/>
</dbReference>
<dbReference type="AlphaFoldDB" id="A0A1E3HDF6"/>
<organism evidence="5 6">
    <name type="scientific">Cryptococcus amylolentus CBS 6039</name>
    <dbReference type="NCBI Taxonomy" id="1295533"/>
    <lineage>
        <taxon>Eukaryota</taxon>
        <taxon>Fungi</taxon>
        <taxon>Dikarya</taxon>
        <taxon>Basidiomycota</taxon>
        <taxon>Agaricomycotina</taxon>
        <taxon>Tremellomycetes</taxon>
        <taxon>Tremellales</taxon>
        <taxon>Cryptococcaceae</taxon>
        <taxon>Cryptococcus</taxon>
    </lineage>
</organism>
<dbReference type="InterPro" id="IPR016192">
    <property type="entry name" value="APOBEC/CMP_deaminase_Zn-bd"/>
</dbReference>
<dbReference type="EMBL" id="AWGJ01000011">
    <property type="protein sequence ID" value="ODN74383.1"/>
    <property type="molecule type" value="Genomic_DNA"/>
</dbReference>
<dbReference type="Pfam" id="PF00383">
    <property type="entry name" value="dCMP_cyt_deam_1"/>
    <property type="match status" value="1"/>
</dbReference>
<evidence type="ECO:0000259" key="4">
    <source>
        <dbReference type="PROSITE" id="PS51747"/>
    </source>
</evidence>
<dbReference type="GO" id="GO:0002100">
    <property type="term" value="P:tRNA wobble adenosine to inosine editing"/>
    <property type="evidence" value="ECO:0007669"/>
    <property type="project" value="TreeGrafter"/>
</dbReference>
<evidence type="ECO:0000313" key="6">
    <source>
        <dbReference type="Proteomes" id="UP000094065"/>
    </source>
</evidence>
<name>A0A1E3HDF6_9TREE</name>
<evidence type="ECO:0000256" key="2">
    <source>
        <dbReference type="ARBA" id="ARBA00022833"/>
    </source>
</evidence>
<keyword evidence="6" id="KW-1185">Reference proteome</keyword>
<dbReference type="RefSeq" id="XP_018990164.1">
    <property type="nucleotide sequence ID" value="XM_019141357.1"/>
</dbReference>
<dbReference type="SUPFAM" id="SSF53927">
    <property type="entry name" value="Cytidine deaminase-like"/>
    <property type="match status" value="1"/>
</dbReference>
<dbReference type="InterPro" id="IPR016193">
    <property type="entry name" value="Cytidine_deaminase-like"/>
</dbReference>
<dbReference type="PROSITE" id="PS51747">
    <property type="entry name" value="CYT_DCMP_DEAMINASES_2"/>
    <property type="match status" value="1"/>
</dbReference>
<dbReference type="PANTHER" id="PTHR11079">
    <property type="entry name" value="CYTOSINE DEAMINASE FAMILY MEMBER"/>
    <property type="match status" value="1"/>
</dbReference>
<feature type="signal peptide" evidence="3">
    <location>
        <begin position="1"/>
        <end position="21"/>
    </location>
</feature>
<feature type="domain" description="CMP/dCMP-type deaminase" evidence="4">
    <location>
        <begin position="48"/>
        <end position="181"/>
    </location>
</feature>
<feature type="chain" id="PRO_5009129087" description="CMP/dCMP-type deaminase domain-containing protein" evidence="3">
    <location>
        <begin position="22"/>
        <end position="264"/>
    </location>
</feature>
<dbReference type="GO" id="GO:0008270">
    <property type="term" value="F:zinc ion binding"/>
    <property type="evidence" value="ECO:0007669"/>
    <property type="project" value="InterPro"/>
</dbReference>
<protein>
    <recommendedName>
        <fullName evidence="4">CMP/dCMP-type deaminase domain-containing protein</fullName>
    </recommendedName>
</protein>
<evidence type="ECO:0000256" key="3">
    <source>
        <dbReference type="SAM" id="SignalP"/>
    </source>
</evidence>
<comment type="caution">
    <text evidence="5">The sequence shown here is derived from an EMBL/GenBank/DDBJ whole genome shotgun (WGS) entry which is preliminary data.</text>
</comment>
<reference evidence="5 6" key="1">
    <citation type="submission" date="2016-06" db="EMBL/GenBank/DDBJ databases">
        <title>Evolution of pathogenesis and genome organization in the Tremellales.</title>
        <authorList>
            <person name="Cuomo C."/>
            <person name="Litvintseva A."/>
            <person name="Heitman J."/>
            <person name="Chen Y."/>
            <person name="Sun S."/>
            <person name="Springer D."/>
            <person name="Dromer F."/>
            <person name="Young S."/>
            <person name="Zeng Q."/>
            <person name="Chapman S."/>
            <person name="Gujja S."/>
            <person name="Saif S."/>
            <person name="Birren B."/>
        </authorList>
    </citation>
    <scope>NUCLEOTIDE SEQUENCE [LARGE SCALE GENOMIC DNA]</scope>
    <source>
        <strain evidence="5 6">CBS 6039</strain>
    </source>
</reference>
<evidence type="ECO:0000256" key="1">
    <source>
        <dbReference type="ARBA" id="ARBA00022723"/>
    </source>
</evidence>